<evidence type="ECO:0000313" key="2">
    <source>
        <dbReference type="EMBL" id="BCK01594.1"/>
    </source>
</evidence>
<accession>A0A7M3SAH6</accession>
<dbReference type="InterPro" id="IPR030392">
    <property type="entry name" value="S74_ICA"/>
</dbReference>
<evidence type="ECO:0000259" key="1">
    <source>
        <dbReference type="PROSITE" id="PS51688"/>
    </source>
</evidence>
<dbReference type="Gene3D" id="1.10.10.10">
    <property type="entry name" value="Winged helix-like DNA-binding domain superfamily/Winged helix DNA-binding domain"/>
    <property type="match status" value="1"/>
</dbReference>
<sequence>MYTISEQLKLIYKNDFIPAVPQNYFKYLLLYFPDISLTIDTRDSGRVDIDSFSLDESLCSASDLTLGSCEASMLKIKINGIVQDLTGKKVIVTQYVQDGDISYEMPFGTFWVNSAGKQSDLGFKEITAFDGMKNTDVDVSAWYNGLTWPQTVKSMRESLLTYLGLEYEVQTLTNDTVQLSKTVNTSSLIGRDILRRITEINAGFGHFTRDGKFKVIQLSGLGLYPSEELYPAEDLFPSESGEYITAGYESADYEEYIVEPITSVTAREDDEDTGATAGTPGNNYIITGNFLLYGKSGSELQTIVDNIFLQVKNKYYRPHNTTMIGLPYMEVGDSVTIITSNDAIESFIFKRTLTGIQALKDNISASGNQVRDQKVSPATEMQQTKSKVLKIQKSVDGLSATVSDLDQQLSGEIDVLAGKVVLKVNSSGRIALVELDADPSTGTTLQLSADNINLSGYTTFSNLNTPGQVVIDGGNLKAGTVLADTVRTDWVYSNNISANQITSGILNGIVINSPYECNFASVKVKGTSSATTEITPLTVETTYITCTTLNNGTPITTANRTSYTYPPSSHSHTTSGDISATTDGSGGISFSNGLSAAGYHWVDDNFQRKTSSDIRLKKNYRTLSELPLSLYMELKPYLYEFKIKDYGEGSAIGFMAQQVEQAFEKYGLNPFDYNLVQKRDPRDGTDEDQYVFLDKKVHYINYENMHAWTAHVLQQVVEKVFPEVIASES</sequence>
<feature type="domain" description="Peptidase S74" evidence="1">
    <location>
        <begin position="612"/>
        <end position="729"/>
    </location>
</feature>
<proteinExistence type="predicted"/>
<reference evidence="2 3" key="1">
    <citation type="submission" date="2020-08" db="EMBL/GenBank/DDBJ databases">
        <title>Draft genome sequencing of an Anaerocolumna strain isolated from anoxic soil subjected to BSD treatment.</title>
        <authorList>
            <person name="Uek A."/>
            <person name="Tonouchi A."/>
        </authorList>
    </citation>
    <scope>NUCLEOTIDE SEQUENCE [LARGE SCALE GENOMIC DNA]</scope>
    <source>
        <strain evidence="2 3">CTTW</strain>
    </source>
</reference>
<dbReference type="AlphaFoldDB" id="A0A7M3SAH6"/>
<evidence type="ECO:0000313" key="3">
    <source>
        <dbReference type="Proteomes" id="UP000515703"/>
    </source>
</evidence>
<dbReference type="EMBL" id="AP023368">
    <property type="protein sequence ID" value="BCK01594.1"/>
    <property type="molecule type" value="Genomic_DNA"/>
</dbReference>
<reference evidence="2 3" key="2">
    <citation type="submission" date="2020-08" db="EMBL/GenBank/DDBJ databases">
        <authorList>
            <person name="Ueki A."/>
            <person name="Tonouchi A."/>
        </authorList>
    </citation>
    <scope>NUCLEOTIDE SEQUENCE [LARGE SCALE GENOMIC DNA]</scope>
    <source>
        <strain evidence="2 3">CTTW</strain>
    </source>
</reference>
<dbReference type="PROSITE" id="PS51688">
    <property type="entry name" value="ICA"/>
    <property type="match status" value="1"/>
</dbReference>
<dbReference type="Proteomes" id="UP000515703">
    <property type="component" value="Chromosome"/>
</dbReference>
<dbReference type="RefSeq" id="WP_185257140.1">
    <property type="nucleotide sequence ID" value="NZ_AP023368.1"/>
</dbReference>
<dbReference type="Pfam" id="PF13884">
    <property type="entry name" value="Peptidase_S74"/>
    <property type="match status" value="1"/>
</dbReference>
<protein>
    <recommendedName>
        <fullName evidence="1">Peptidase S74 domain-containing protein</fullName>
    </recommendedName>
</protein>
<name>A0A7M3SAH6_9FIRM</name>
<organism evidence="2 3">
    <name type="scientific">Anaerocolumna chitinilytica</name>
    <dbReference type="NCBI Taxonomy" id="1727145"/>
    <lineage>
        <taxon>Bacteria</taxon>
        <taxon>Bacillati</taxon>
        <taxon>Bacillota</taxon>
        <taxon>Clostridia</taxon>
        <taxon>Lachnospirales</taxon>
        <taxon>Lachnospiraceae</taxon>
        <taxon>Anaerocolumna</taxon>
    </lineage>
</organism>
<dbReference type="KEGG" id="acht:bsdcttw_46340"/>
<keyword evidence="3" id="KW-1185">Reference proteome</keyword>
<gene>
    <name evidence="2" type="ORF">bsdcttw_46340</name>
</gene>
<dbReference type="InterPro" id="IPR036388">
    <property type="entry name" value="WH-like_DNA-bd_sf"/>
</dbReference>